<organism evidence="1 2">
    <name type="scientific">Arctium lappa</name>
    <name type="common">Greater burdock</name>
    <name type="synonym">Lappa major</name>
    <dbReference type="NCBI Taxonomy" id="4217"/>
    <lineage>
        <taxon>Eukaryota</taxon>
        <taxon>Viridiplantae</taxon>
        <taxon>Streptophyta</taxon>
        <taxon>Embryophyta</taxon>
        <taxon>Tracheophyta</taxon>
        <taxon>Spermatophyta</taxon>
        <taxon>Magnoliopsida</taxon>
        <taxon>eudicotyledons</taxon>
        <taxon>Gunneridae</taxon>
        <taxon>Pentapetalae</taxon>
        <taxon>asterids</taxon>
        <taxon>campanulids</taxon>
        <taxon>Asterales</taxon>
        <taxon>Asteraceae</taxon>
        <taxon>Carduoideae</taxon>
        <taxon>Cardueae</taxon>
        <taxon>Arctiinae</taxon>
        <taxon>Arctium</taxon>
    </lineage>
</organism>
<evidence type="ECO:0000313" key="2">
    <source>
        <dbReference type="Proteomes" id="UP001055879"/>
    </source>
</evidence>
<keyword evidence="2" id="KW-1185">Reference proteome</keyword>
<reference evidence="2" key="1">
    <citation type="journal article" date="2022" name="Mol. Ecol. Resour.">
        <title>The genomes of chicory, endive, great burdock and yacon provide insights into Asteraceae palaeo-polyploidization history and plant inulin production.</title>
        <authorList>
            <person name="Fan W."/>
            <person name="Wang S."/>
            <person name="Wang H."/>
            <person name="Wang A."/>
            <person name="Jiang F."/>
            <person name="Liu H."/>
            <person name="Zhao H."/>
            <person name="Xu D."/>
            <person name="Zhang Y."/>
        </authorList>
    </citation>
    <scope>NUCLEOTIDE SEQUENCE [LARGE SCALE GENOMIC DNA]</scope>
    <source>
        <strain evidence="2">cv. Niubang</strain>
    </source>
</reference>
<accession>A0ACB8Y3W9</accession>
<comment type="caution">
    <text evidence="1">The sequence shown here is derived from an EMBL/GenBank/DDBJ whole genome shotgun (WGS) entry which is preliminary data.</text>
</comment>
<sequence length="103" mass="11735">MTKKTLTFFSLHHLEYVIKAKIPVITSLINKGVDDMEAKLDHLGRPIAVDAGVIYFYLVQFTMKCGNFYLVQFTMKCGITVSCLPKFYLSGSNVHYLRTLSCF</sequence>
<dbReference type="EMBL" id="CM042060">
    <property type="protein sequence ID" value="KAI3678079.1"/>
    <property type="molecule type" value="Genomic_DNA"/>
</dbReference>
<evidence type="ECO:0000313" key="1">
    <source>
        <dbReference type="EMBL" id="KAI3678079.1"/>
    </source>
</evidence>
<dbReference type="Proteomes" id="UP001055879">
    <property type="component" value="Linkage Group LG14"/>
</dbReference>
<name>A0ACB8Y3W9_ARCLA</name>
<reference evidence="1 2" key="2">
    <citation type="journal article" date="2022" name="Mol. Ecol. Resour.">
        <title>The genomes of chicory, endive, great burdock and yacon provide insights into Asteraceae paleo-polyploidization history and plant inulin production.</title>
        <authorList>
            <person name="Fan W."/>
            <person name="Wang S."/>
            <person name="Wang H."/>
            <person name="Wang A."/>
            <person name="Jiang F."/>
            <person name="Liu H."/>
            <person name="Zhao H."/>
            <person name="Xu D."/>
            <person name="Zhang Y."/>
        </authorList>
    </citation>
    <scope>NUCLEOTIDE SEQUENCE [LARGE SCALE GENOMIC DNA]</scope>
    <source>
        <strain evidence="2">cv. Niubang</strain>
    </source>
</reference>
<protein>
    <submittedName>
        <fullName evidence="1">Uncharacterized protein</fullName>
    </submittedName>
</protein>
<proteinExistence type="predicted"/>
<gene>
    <name evidence="1" type="ORF">L6452_37358</name>
</gene>